<evidence type="ECO:0000256" key="2">
    <source>
        <dbReference type="ARBA" id="ARBA00023315"/>
    </source>
</evidence>
<dbReference type="GO" id="GO:0016746">
    <property type="term" value="F:acyltransferase activity"/>
    <property type="evidence" value="ECO:0007669"/>
    <property type="project" value="UniProtKB-KW"/>
</dbReference>
<dbReference type="Proteomes" id="UP001597478">
    <property type="component" value="Unassembled WGS sequence"/>
</dbReference>
<dbReference type="PANTHER" id="PTHR43877">
    <property type="entry name" value="AMINOALKYLPHOSPHONATE N-ACETYLTRANSFERASE-RELATED-RELATED"/>
    <property type="match status" value="1"/>
</dbReference>
<evidence type="ECO:0000313" key="4">
    <source>
        <dbReference type="EMBL" id="MFD2801713.1"/>
    </source>
</evidence>
<dbReference type="SUPFAM" id="SSF55729">
    <property type="entry name" value="Acyl-CoA N-acyltransferases (Nat)"/>
    <property type="match status" value="1"/>
</dbReference>
<evidence type="ECO:0000313" key="5">
    <source>
        <dbReference type="Proteomes" id="UP001597478"/>
    </source>
</evidence>
<dbReference type="InterPro" id="IPR050832">
    <property type="entry name" value="Bact_Acetyltransf"/>
</dbReference>
<sequence>MTEAERIESACADAWPALTEKPLGAWRLRAADGFTGRANSALAVGDPGTTPATALRQVCDFAHAHGIPPMVQVIQDGPIERQLAGLGWRSCDEYPAGNEVAVLEGPLMAGAEPGRTRVLAEPTPGWWELTVDRREPADAERAVLTGGEVVGYGVAELDGLTAGAVRGAVADGYLLVARLAVRPEHRRRGLATELMTAIGGWGTRHGATRCVLQVSVGNTGALALYDQLGFREHHRYRYWVPCEDRPL</sequence>
<dbReference type="InterPro" id="IPR016181">
    <property type="entry name" value="Acyl_CoA_acyltransferase"/>
</dbReference>
<protein>
    <submittedName>
        <fullName evidence="4">GNAT family N-acetyltransferase</fullName>
        <ecNumber evidence="4">2.3.1.-</ecNumber>
    </submittedName>
</protein>
<feature type="domain" description="N-acetyltransferase" evidence="3">
    <location>
        <begin position="114"/>
        <end position="247"/>
    </location>
</feature>
<dbReference type="EMBL" id="JBHUOF010000034">
    <property type="protein sequence ID" value="MFD2801713.1"/>
    <property type="molecule type" value="Genomic_DNA"/>
</dbReference>
<accession>A0ABW5WGN1</accession>
<evidence type="ECO:0000259" key="3">
    <source>
        <dbReference type="PROSITE" id="PS51186"/>
    </source>
</evidence>
<dbReference type="InterPro" id="IPR000182">
    <property type="entry name" value="GNAT_dom"/>
</dbReference>
<dbReference type="Pfam" id="PF24553">
    <property type="entry name" value="Rv0428c_C"/>
    <property type="match status" value="1"/>
</dbReference>
<dbReference type="PROSITE" id="PS51186">
    <property type="entry name" value="GNAT"/>
    <property type="match status" value="1"/>
</dbReference>
<keyword evidence="1 4" id="KW-0808">Transferase</keyword>
<dbReference type="InterPro" id="IPR056935">
    <property type="entry name" value="Rv0428c-like_C"/>
</dbReference>
<proteinExistence type="predicted"/>
<keyword evidence="2 4" id="KW-0012">Acyltransferase</keyword>
<gene>
    <name evidence="4" type="ORF">ACFS2C_20185</name>
</gene>
<dbReference type="Gene3D" id="3.40.630.30">
    <property type="match status" value="1"/>
</dbReference>
<reference evidence="5" key="1">
    <citation type="journal article" date="2019" name="Int. J. Syst. Evol. Microbiol.">
        <title>The Global Catalogue of Microorganisms (GCM) 10K type strain sequencing project: providing services to taxonomists for standard genome sequencing and annotation.</title>
        <authorList>
            <consortium name="The Broad Institute Genomics Platform"/>
            <consortium name="The Broad Institute Genome Sequencing Center for Infectious Disease"/>
            <person name="Wu L."/>
            <person name="Ma J."/>
        </authorList>
    </citation>
    <scope>NUCLEOTIDE SEQUENCE [LARGE SCALE GENOMIC DNA]</scope>
    <source>
        <strain evidence="5">IBRC-M 10906</strain>
    </source>
</reference>
<dbReference type="EC" id="2.3.1.-" evidence="4"/>
<dbReference type="PANTHER" id="PTHR43877:SF2">
    <property type="entry name" value="AMINOALKYLPHOSPHONATE N-ACETYLTRANSFERASE-RELATED"/>
    <property type="match status" value="1"/>
</dbReference>
<dbReference type="CDD" id="cd04301">
    <property type="entry name" value="NAT_SF"/>
    <property type="match status" value="1"/>
</dbReference>
<evidence type="ECO:0000256" key="1">
    <source>
        <dbReference type="ARBA" id="ARBA00022679"/>
    </source>
</evidence>
<keyword evidence="5" id="KW-1185">Reference proteome</keyword>
<comment type="caution">
    <text evidence="4">The sequence shown here is derived from an EMBL/GenBank/DDBJ whole genome shotgun (WGS) entry which is preliminary data.</text>
</comment>
<name>A0ABW5WGN1_9PSEU</name>
<organism evidence="4 5">
    <name type="scientific">Prauserella oleivorans</name>
    <dbReference type="NCBI Taxonomy" id="1478153"/>
    <lineage>
        <taxon>Bacteria</taxon>
        <taxon>Bacillati</taxon>
        <taxon>Actinomycetota</taxon>
        <taxon>Actinomycetes</taxon>
        <taxon>Pseudonocardiales</taxon>
        <taxon>Pseudonocardiaceae</taxon>
        <taxon>Prauserella</taxon>
    </lineage>
</organism>
<dbReference type="RefSeq" id="WP_377393157.1">
    <property type="nucleotide sequence ID" value="NZ_JBHSAN010000035.1"/>
</dbReference>